<protein>
    <submittedName>
        <fullName evidence="1">Uncharacterized protein</fullName>
    </submittedName>
</protein>
<name>A0A4U5NY11_STECR</name>
<dbReference type="Proteomes" id="UP000298663">
    <property type="component" value="Unassembled WGS sequence"/>
</dbReference>
<reference evidence="1 2" key="2">
    <citation type="journal article" date="2019" name="G3 (Bethesda)">
        <title>Hybrid Assembly of the Genome of the Entomopathogenic Nematode Steinernema carpocapsae Identifies the X-Chromosome.</title>
        <authorList>
            <person name="Serra L."/>
            <person name="Macchietto M."/>
            <person name="Macias-Munoz A."/>
            <person name="McGill C.J."/>
            <person name="Rodriguez I.M."/>
            <person name="Rodriguez B."/>
            <person name="Murad R."/>
            <person name="Mortazavi A."/>
        </authorList>
    </citation>
    <scope>NUCLEOTIDE SEQUENCE [LARGE SCALE GENOMIC DNA]</scope>
    <source>
        <strain evidence="1 2">ALL</strain>
    </source>
</reference>
<evidence type="ECO:0000313" key="1">
    <source>
        <dbReference type="EMBL" id="TKR88446.1"/>
    </source>
</evidence>
<dbReference type="AlphaFoldDB" id="A0A4U5NY11"/>
<accession>A0A4U5NY11</accession>
<reference evidence="1 2" key="1">
    <citation type="journal article" date="2015" name="Genome Biol.">
        <title>Comparative genomics of Steinernema reveals deeply conserved gene regulatory networks.</title>
        <authorList>
            <person name="Dillman A.R."/>
            <person name="Macchietto M."/>
            <person name="Porter C.F."/>
            <person name="Rogers A."/>
            <person name="Williams B."/>
            <person name="Antoshechkin I."/>
            <person name="Lee M.M."/>
            <person name="Goodwin Z."/>
            <person name="Lu X."/>
            <person name="Lewis E.E."/>
            <person name="Goodrich-Blair H."/>
            <person name="Stock S.P."/>
            <person name="Adams B.J."/>
            <person name="Sternberg P.W."/>
            <person name="Mortazavi A."/>
        </authorList>
    </citation>
    <scope>NUCLEOTIDE SEQUENCE [LARGE SCALE GENOMIC DNA]</scope>
    <source>
        <strain evidence="1 2">ALL</strain>
    </source>
</reference>
<keyword evidence="2" id="KW-1185">Reference proteome</keyword>
<comment type="caution">
    <text evidence="1">The sequence shown here is derived from an EMBL/GenBank/DDBJ whole genome shotgun (WGS) entry which is preliminary data.</text>
</comment>
<organism evidence="1 2">
    <name type="scientific">Steinernema carpocapsae</name>
    <name type="common">Entomopathogenic nematode</name>
    <dbReference type="NCBI Taxonomy" id="34508"/>
    <lineage>
        <taxon>Eukaryota</taxon>
        <taxon>Metazoa</taxon>
        <taxon>Ecdysozoa</taxon>
        <taxon>Nematoda</taxon>
        <taxon>Chromadorea</taxon>
        <taxon>Rhabditida</taxon>
        <taxon>Tylenchina</taxon>
        <taxon>Panagrolaimomorpha</taxon>
        <taxon>Strongyloidoidea</taxon>
        <taxon>Steinernematidae</taxon>
        <taxon>Steinernema</taxon>
    </lineage>
</organism>
<evidence type="ECO:0000313" key="2">
    <source>
        <dbReference type="Proteomes" id="UP000298663"/>
    </source>
</evidence>
<proteinExistence type="predicted"/>
<gene>
    <name evidence="1" type="ORF">L596_012691</name>
</gene>
<dbReference type="EMBL" id="AZBU02000003">
    <property type="protein sequence ID" value="TKR88446.1"/>
    <property type="molecule type" value="Genomic_DNA"/>
</dbReference>
<sequence>MNFLPNLIQNRSPHMSTPERFSKTALAIFSFLPSFLRKVIRKTSDTTFFISRPQSLKTKSSEKLITRRKIPLKAFLHLLVLMERMVKMSTTSEVVYKVGCQFNVI</sequence>